<dbReference type="EMBL" id="SNYW01000008">
    <property type="protein sequence ID" value="TDQ82186.1"/>
    <property type="molecule type" value="Genomic_DNA"/>
</dbReference>
<keyword evidence="5 6" id="KW-0472">Membrane</keyword>
<accession>A0A4R6WQW5</accession>
<dbReference type="PANTHER" id="PTHR47371:SF3">
    <property type="entry name" value="PHOSPHOGLYCEROL TRANSFERASE I"/>
    <property type="match status" value="1"/>
</dbReference>
<dbReference type="GO" id="GO:0005886">
    <property type="term" value="C:plasma membrane"/>
    <property type="evidence" value="ECO:0007669"/>
    <property type="project" value="UniProtKB-SubCell"/>
</dbReference>
<dbReference type="AlphaFoldDB" id="A0A4R6WQW5"/>
<comment type="subcellular location">
    <subcellularLocation>
        <location evidence="1">Cell membrane</location>
        <topology evidence="1">Multi-pass membrane protein</topology>
    </subcellularLocation>
</comment>
<dbReference type="SUPFAM" id="SSF53649">
    <property type="entry name" value="Alkaline phosphatase-like"/>
    <property type="match status" value="1"/>
</dbReference>
<evidence type="ECO:0000313" key="9">
    <source>
        <dbReference type="Proteomes" id="UP000295783"/>
    </source>
</evidence>
<keyword evidence="3 6" id="KW-0812">Transmembrane</keyword>
<dbReference type="Proteomes" id="UP000295783">
    <property type="component" value="Unassembled WGS sequence"/>
</dbReference>
<dbReference type="GO" id="GO:0016740">
    <property type="term" value="F:transferase activity"/>
    <property type="evidence" value="ECO:0007669"/>
    <property type="project" value="UniProtKB-KW"/>
</dbReference>
<keyword evidence="4 6" id="KW-1133">Transmembrane helix</keyword>
<name>A0A4R6WQW5_9PROT</name>
<evidence type="ECO:0000256" key="6">
    <source>
        <dbReference type="SAM" id="Phobius"/>
    </source>
</evidence>
<evidence type="ECO:0000256" key="2">
    <source>
        <dbReference type="ARBA" id="ARBA00022475"/>
    </source>
</evidence>
<evidence type="ECO:0000256" key="4">
    <source>
        <dbReference type="ARBA" id="ARBA00022989"/>
    </source>
</evidence>
<dbReference type="InterPro" id="IPR017850">
    <property type="entry name" value="Alkaline_phosphatase_core_sf"/>
</dbReference>
<evidence type="ECO:0000256" key="1">
    <source>
        <dbReference type="ARBA" id="ARBA00004651"/>
    </source>
</evidence>
<evidence type="ECO:0000256" key="3">
    <source>
        <dbReference type="ARBA" id="ARBA00022692"/>
    </source>
</evidence>
<dbReference type="Pfam" id="PF00884">
    <property type="entry name" value="Sulfatase"/>
    <property type="match status" value="1"/>
</dbReference>
<dbReference type="InterPro" id="IPR050448">
    <property type="entry name" value="OpgB/LTA_synthase_biosynth"/>
</dbReference>
<dbReference type="InterPro" id="IPR000917">
    <property type="entry name" value="Sulfatase_N"/>
</dbReference>
<proteinExistence type="predicted"/>
<evidence type="ECO:0000256" key="5">
    <source>
        <dbReference type="ARBA" id="ARBA00023136"/>
    </source>
</evidence>
<organism evidence="8 9">
    <name type="scientific">Dongia mobilis</name>
    <dbReference type="NCBI Taxonomy" id="578943"/>
    <lineage>
        <taxon>Bacteria</taxon>
        <taxon>Pseudomonadati</taxon>
        <taxon>Pseudomonadota</taxon>
        <taxon>Alphaproteobacteria</taxon>
        <taxon>Rhodospirillales</taxon>
        <taxon>Dongiaceae</taxon>
        <taxon>Dongia</taxon>
    </lineage>
</organism>
<feature type="transmembrane region" description="Helical" evidence="6">
    <location>
        <begin position="15"/>
        <end position="38"/>
    </location>
</feature>
<protein>
    <submittedName>
        <fullName evidence="8">Phosphoglycerol transferase MdoB-like AlkP superfamily enzyme</fullName>
    </submittedName>
</protein>
<dbReference type="Gene3D" id="3.40.720.10">
    <property type="entry name" value="Alkaline Phosphatase, subunit A"/>
    <property type="match status" value="1"/>
</dbReference>
<dbReference type="CDD" id="cd16015">
    <property type="entry name" value="LTA_synthase"/>
    <property type="match status" value="1"/>
</dbReference>
<feature type="transmembrane region" description="Helical" evidence="6">
    <location>
        <begin position="140"/>
        <end position="158"/>
    </location>
</feature>
<gene>
    <name evidence="8" type="ORF">A8950_2008</name>
</gene>
<evidence type="ECO:0000259" key="7">
    <source>
        <dbReference type="Pfam" id="PF00884"/>
    </source>
</evidence>
<sequence>MTGSFISAALRGSKLLPLLAANLVYGLALLLAALLFAVAVAPLAVLRDLVLFNLIAILLLACARRIWAWLLLVALLSAVFVLGSAAKIALLGRPIMPEDAHSVVALTRIMGPMGWVVVALPLGLMALLLIGNLKLDTRRAAFSLALLAAAPLSLAPVAEPALRLADRHIGNAPWDQRENFVGRGPATHMLQETLRAYALIQPPPDAEAVTAAIERLRQRAGAFSADLALLPAIPVGFDGDVYAAGQRRNVHILLLESFWDPTPLLDAETPILDPRFYALWDETGRSTALSPTFSGGTANAEFEVLCGFPVDSWAVKFELGFNAVPCLPAQLRDQGYRTIASHPNDAGFWNRVSAYPRLGFEHFWSKPDFVADEMISWMLSDRSLYRQIAEKIAADETAAPVLNFVVTLYGHWTYDMVPERPAILPIDPAQAELGQFATAMHYKSIELMDEIERLRRADPDALIIAFGDHLPNLGYNWGGYKNNGFFKGGWGDFPAEMYLRSRETPLIVIDGRNGPVAVGRQPLYRLNGLIRQRLHLTGPAIADLLPQPHGLTLRPVPDTLLGLDQAGTPFLCKPGESSGPCAIATDWLADVKLVAQDLFDGSGHALGALSAERYPVSAALR</sequence>
<feature type="transmembrane region" description="Helical" evidence="6">
    <location>
        <begin position="69"/>
        <end position="92"/>
    </location>
</feature>
<feature type="domain" description="Sulfatase N-terminal" evidence="7">
    <location>
        <begin position="249"/>
        <end position="488"/>
    </location>
</feature>
<evidence type="ECO:0000313" key="8">
    <source>
        <dbReference type="EMBL" id="TDQ82186.1"/>
    </source>
</evidence>
<keyword evidence="2" id="KW-1003">Cell membrane</keyword>
<feature type="transmembrane region" description="Helical" evidence="6">
    <location>
        <begin position="112"/>
        <end position="133"/>
    </location>
</feature>
<feature type="transmembrane region" description="Helical" evidence="6">
    <location>
        <begin position="44"/>
        <end position="62"/>
    </location>
</feature>
<keyword evidence="8" id="KW-0808">Transferase</keyword>
<keyword evidence="9" id="KW-1185">Reference proteome</keyword>
<reference evidence="8 9" key="1">
    <citation type="submission" date="2019-03" db="EMBL/GenBank/DDBJ databases">
        <title>Genomic Encyclopedia of Type Strains, Phase III (KMG-III): the genomes of soil and plant-associated and newly described type strains.</title>
        <authorList>
            <person name="Whitman W."/>
        </authorList>
    </citation>
    <scope>NUCLEOTIDE SEQUENCE [LARGE SCALE GENOMIC DNA]</scope>
    <source>
        <strain evidence="8 9">CGMCC 1.7660</strain>
    </source>
</reference>
<dbReference type="PANTHER" id="PTHR47371">
    <property type="entry name" value="LIPOTEICHOIC ACID SYNTHASE"/>
    <property type="match status" value="1"/>
</dbReference>
<dbReference type="RefSeq" id="WP_166645099.1">
    <property type="nucleotide sequence ID" value="NZ_SNYW01000008.1"/>
</dbReference>
<comment type="caution">
    <text evidence="8">The sequence shown here is derived from an EMBL/GenBank/DDBJ whole genome shotgun (WGS) entry which is preliminary data.</text>
</comment>